<accession>A0A3G2KI48</accession>
<sequence>MNHERIKRDCQCPRANHTHGTPTAYVIDKCRCTPCTEANTAREQARQAAKKAGTYDAGRTDAEPVRTHIQQLRTRGYGLKQIAKLARVSQSTLGKIIYGDPSRNMPPRARVEKHVADRVLAIRPSLTTVGETIHVKAEATQARIRTLVCLGYSINWQAQRLGKINGNFARVLHNDQVNAKTAREVRDLYLLLWDKPRQPANRHEAAAISRAIKYAADRGWTQLPPPHLTGAEAPVNPDKSINAFLEQRLNRQTKRISRMNERKPWSTTITATNTTTSAQAPHHPGTARRTAHPAAPARPSGTAPPTSISA</sequence>
<name>A0A3G2KI48_9CAUD</name>
<protein>
    <submittedName>
        <fullName evidence="2">HTH DNA binding protein</fullName>
    </submittedName>
</protein>
<keyword evidence="3" id="KW-1185">Reference proteome</keyword>
<proteinExistence type="predicted"/>
<dbReference type="RefSeq" id="YP_010760881.1">
    <property type="nucleotide sequence ID" value="NC_073588.1"/>
</dbReference>
<dbReference type="InterPro" id="IPR001387">
    <property type="entry name" value="Cro/C1-type_HTH"/>
</dbReference>
<dbReference type="KEGG" id="vg:80033978"/>
<evidence type="ECO:0000313" key="2">
    <source>
        <dbReference type="EMBL" id="AYN58672.1"/>
    </source>
</evidence>
<organism evidence="2 3">
    <name type="scientific">Arthrobacter phage Nandita</name>
    <dbReference type="NCBI Taxonomy" id="2419963"/>
    <lineage>
        <taxon>Viruses</taxon>
        <taxon>Duplodnaviria</taxon>
        <taxon>Heunggongvirae</taxon>
        <taxon>Uroviricota</taxon>
        <taxon>Caudoviricetes</taxon>
        <taxon>Daemsvirinae</taxon>
        <taxon>Nanditavirus</taxon>
        <taxon>Nanditavirus nandita</taxon>
    </lineage>
</organism>
<dbReference type="Proteomes" id="UP000267628">
    <property type="component" value="Segment"/>
</dbReference>
<feature type="compositionally biased region" description="Low complexity" evidence="1">
    <location>
        <begin position="267"/>
        <end position="276"/>
    </location>
</feature>
<dbReference type="EMBL" id="MH834621">
    <property type="protein sequence ID" value="AYN58672.1"/>
    <property type="molecule type" value="Genomic_DNA"/>
</dbReference>
<gene>
    <name evidence="2" type="primary">53</name>
    <name evidence="2" type="ORF">PBI_NANDITA_53</name>
</gene>
<evidence type="ECO:0000256" key="1">
    <source>
        <dbReference type="SAM" id="MobiDB-lite"/>
    </source>
</evidence>
<reference evidence="2 3" key="1">
    <citation type="submission" date="2018-09" db="EMBL/GenBank/DDBJ databases">
        <authorList>
            <person name="Zack K."/>
            <person name="Stoner T.H."/>
            <person name="Garlena R.A."/>
            <person name="Russell D.A."/>
            <person name="Pope W.H."/>
            <person name="Jacobs-Sera D."/>
            <person name="Hatfull G.F."/>
        </authorList>
    </citation>
    <scope>NUCLEOTIDE SEQUENCE [LARGE SCALE GENOMIC DNA]</scope>
</reference>
<dbReference type="CDD" id="cd00093">
    <property type="entry name" value="HTH_XRE"/>
    <property type="match status" value="1"/>
</dbReference>
<feature type="region of interest" description="Disordered" evidence="1">
    <location>
        <begin position="253"/>
        <end position="310"/>
    </location>
</feature>
<evidence type="ECO:0000313" key="3">
    <source>
        <dbReference type="Proteomes" id="UP000267628"/>
    </source>
</evidence>
<dbReference type="GeneID" id="80033978"/>